<reference evidence="2" key="1">
    <citation type="submission" date="2023-06" db="EMBL/GenBank/DDBJ databases">
        <authorList>
            <consortium name="Lawrence Berkeley National Laboratory"/>
            <person name="Ahrendt S."/>
            <person name="Sahu N."/>
            <person name="Indic B."/>
            <person name="Wong-Bajracharya J."/>
            <person name="Merenyi Z."/>
            <person name="Ke H.-M."/>
            <person name="Monk M."/>
            <person name="Kocsube S."/>
            <person name="Drula E."/>
            <person name="Lipzen A."/>
            <person name="Balint B."/>
            <person name="Henrissat B."/>
            <person name="Andreopoulos B."/>
            <person name="Martin F.M."/>
            <person name="Harder C.B."/>
            <person name="Rigling D."/>
            <person name="Ford K.L."/>
            <person name="Foster G.D."/>
            <person name="Pangilinan J."/>
            <person name="Papanicolaou A."/>
            <person name="Barry K."/>
            <person name="LaButti K."/>
            <person name="Viragh M."/>
            <person name="Koriabine M."/>
            <person name="Yan M."/>
            <person name="Riley R."/>
            <person name="Champramary S."/>
            <person name="Plett K.L."/>
            <person name="Tsai I.J."/>
            <person name="Slot J."/>
            <person name="Sipos G."/>
            <person name="Plett J."/>
            <person name="Nagy L.G."/>
            <person name="Grigoriev I.V."/>
        </authorList>
    </citation>
    <scope>NUCLEOTIDE SEQUENCE</scope>
    <source>
        <strain evidence="2">HWK02</strain>
    </source>
</reference>
<evidence type="ECO:0000313" key="2">
    <source>
        <dbReference type="EMBL" id="KAK0496177.1"/>
    </source>
</evidence>
<feature type="compositionally biased region" description="Polar residues" evidence="1">
    <location>
        <begin position="170"/>
        <end position="179"/>
    </location>
</feature>
<name>A0AA39Q4M3_9AGAR</name>
<protein>
    <recommendedName>
        <fullName evidence="4">Heterokaryon incompatibility domain-containing protein</fullName>
    </recommendedName>
</protein>
<evidence type="ECO:0008006" key="4">
    <source>
        <dbReference type="Google" id="ProtNLM"/>
    </source>
</evidence>
<dbReference type="EMBL" id="JAUEPU010000016">
    <property type="protein sequence ID" value="KAK0496177.1"/>
    <property type="molecule type" value="Genomic_DNA"/>
</dbReference>
<dbReference type="AlphaFoldDB" id="A0AA39Q4M3"/>
<comment type="caution">
    <text evidence="2">The sequence shown here is derived from an EMBL/GenBank/DDBJ whole genome shotgun (WGS) entry which is preliminary data.</text>
</comment>
<evidence type="ECO:0000313" key="3">
    <source>
        <dbReference type="Proteomes" id="UP001175228"/>
    </source>
</evidence>
<accession>A0AA39Q4M3</accession>
<keyword evidence="3" id="KW-1185">Reference proteome</keyword>
<proteinExistence type="predicted"/>
<dbReference type="Proteomes" id="UP001175228">
    <property type="component" value="Unassembled WGS sequence"/>
</dbReference>
<feature type="compositionally biased region" description="Basic residues" evidence="1">
    <location>
        <begin position="192"/>
        <end position="201"/>
    </location>
</feature>
<sequence>MFAFTNLHSDEDEPSWTTLRSFNTVQTRTLKKTNTIPWLAQPRLQSQASACPAKGRRKSILPLYPPVPKQFLPEMSGVSLIEHGRYRRLLTMLPSLAEYVWLDVLCLRQEGQGEDPRGNASQEEWDRREALGKEEWKVDLPIVGWWRYTARMAPDFLAELEDEQEDSLRSNENSLQDDISNSEEEGVTAHNGRTKIRRSPKSHFCPRSVFSAHSSPRHRIDSSNGRVASCPAALANLHNTCSRPCSSQHRISAHSPKCIIKSYSTLIPSEMCSTEDFDEEAEAECDDDDAKFPEKQRVVRTRPRVWCIARVSIQHFISRGHCLNSVYFTRDAVYQSVKDADDTEEEKPLSRHRESDDSAYEPRLSISTIYRVHLKLKLSKSECYALVIRILTQTTDEIMKLLNNETPI</sequence>
<gene>
    <name evidence="2" type="ORF">EDD18DRAFT_1106053</name>
</gene>
<feature type="region of interest" description="Disordered" evidence="1">
    <location>
        <begin position="162"/>
        <end position="201"/>
    </location>
</feature>
<organism evidence="2 3">
    <name type="scientific">Armillaria luteobubalina</name>
    <dbReference type="NCBI Taxonomy" id="153913"/>
    <lineage>
        <taxon>Eukaryota</taxon>
        <taxon>Fungi</taxon>
        <taxon>Dikarya</taxon>
        <taxon>Basidiomycota</taxon>
        <taxon>Agaricomycotina</taxon>
        <taxon>Agaricomycetes</taxon>
        <taxon>Agaricomycetidae</taxon>
        <taxon>Agaricales</taxon>
        <taxon>Marasmiineae</taxon>
        <taxon>Physalacriaceae</taxon>
        <taxon>Armillaria</taxon>
    </lineage>
</organism>
<evidence type="ECO:0000256" key="1">
    <source>
        <dbReference type="SAM" id="MobiDB-lite"/>
    </source>
</evidence>